<comment type="caution">
    <text evidence="2">The sequence shown here is derived from an EMBL/GenBank/DDBJ whole genome shotgun (WGS) entry which is preliminary data.</text>
</comment>
<keyword evidence="3" id="KW-1185">Reference proteome</keyword>
<keyword evidence="1" id="KW-1133">Transmembrane helix</keyword>
<dbReference type="Proteomes" id="UP001501747">
    <property type="component" value="Unassembled WGS sequence"/>
</dbReference>
<evidence type="ECO:0000256" key="1">
    <source>
        <dbReference type="SAM" id="Phobius"/>
    </source>
</evidence>
<feature type="transmembrane region" description="Helical" evidence="1">
    <location>
        <begin position="267"/>
        <end position="289"/>
    </location>
</feature>
<feature type="transmembrane region" description="Helical" evidence="1">
    <location>
        <begin position="160"/>
        <end position="180"/>
    </location>
</feature>
<evidence type="ECO:0000313" key="2">
    <source>
        <dbReference type="EMBL" id="GAA4020670.1"/>
    </source>
</evidence>
<feature type="transmembrane region" description="Helical" evidence="1">
    <location>
        <begin position="211"/>
        <end position="230"/>
    </location>
</feature>
<evidence type="ECO:0000313" key="3">
    <source>
        <dbReference type="Proteomes" id="UP001501747"/>
    </source>
</evidence>
<feature type="transmembrane region" description="Helical" evidence="1">
    <location>
        <begin position="88"/>
        <end position="109"/>
    </location>
</feature>
<dbReference type="EMBL" id="BAABAL010000018">
    <property type="protein sequence ID" value="GAA4020670.1"/>
    <property type="molecule type" value="Genomic_DNA"/>
</dbReference>
<gene>
    <name evidence="2" type="ORF">GCM10022247_50930</name>
</gene>
<proteinExistence type="predicted"/>
<sequence length="304" mass="32062">MNDYGRPAGVRGAPLRVQLLLLVAGVVAGWALTGEKSTGLPVGIRMDYLVRPLTSNPIIDMVLAFGALLLVAALLVEVLTTPELDRRWYPLLLVALAIGGYLGHAGRIIAAGGVWLNMGALFVAVIELPTILFVTFVLVRRTWLLIRDPESVADRHPARVPMRAQAHLLACGAVAAWWLVGDLSVTPEPGIDLDYLVHPLPYVSMSPAIDVLFGSVALALAAATLLVTAITPDRGRWLAQFFGAFLLGGLLGGFGRVLTAGGTGIDIGAAVVLLAGPPLLVAGAVALGWRTTRLRRAETELLGV</sequence>
<name>A0ABP7T3Y5_9PSEU</name>
<feature type="transmembrane region" description="Helical" evidence="1">
    <location>
        <begin position="57"/>
        <end position="76"/>
    </location>
</feature>
<dbReference type="RefSeq" id="WP_344879476.1">
    <property type="nucleotide sequence ID" value="NZ_BAABAL010000018.1"/>
</dbReference>
<reference evidence="3" key="1">
    <citation type="journal article" date="2019" name="Int. J. Syst. Evol. Microbiol.">
        <title>The Global Catalogue of Microorganisms (GCM) 10K type strain sequencing project: providing services to taxonomists for standard genome sequencing and annotation.</title>
        <authorList>
            <consortium name="The Broad Institute Genomics Platform"/>
            <consortium name="The Broad Institute Genome Sequencing Center for Infectious Disease"/>
            <person name="Wu L."/>
            <person name="Ma J."/>
        </authorList>
    </citation>
    <scope>NUCLEOTIDE SEQUENCE [LARGE SCALE GENOMIC DNA]</scope>
    <source>
        <strain evidence="3">JCM 17342</strain>
    </source>
</reference>
<feature type="transmembrane region" description="Helical" evidence="1">
    <location>
        <begin position="237"/>
        <end position="255"/>
    </location>
</feature>
<keyword evidence="1" id="KW-0472">Membrane</keyword>
<organism evidence="2 3">
    <name type="scientific">Allokutzneria multivorans</name>
    <dbReference type="NCBI Taxonomy" id="1142134"/>
    <lineage>
        <taxon>Bacteria</taxon>
        <taxon>Bacillati</taxon>
        <taxon>Actinomycetota</taxon>
        <taxon>Actinomycetes</taxon>
        <taxon>Pseudonocardiales</taxon>
        <taxon>Pseudonocardiaceae</taxon>
        <taxon>Allokutzneria</taxon>
    </lineage>
</organism>
<protein>
    <submittedName>
        <fullName evidence="2">Uncharacterized protein</fullName>
    </submittedName>
</protein>
<accession>A0ABP7T3Y5</accession>
<keyword evidence="1" id="KW-0812">Transmembrane</keyword>
<feature type="transmembrane region" description="Helical" evidence="1">
    <location>
        <begin position="115"/>
        <end position="139"/>
    </location>
</feature>